<dbReference type="SUPFAM" id="SSF118251">
    <property type="entry name" value="Variant surface glycoprotein MITAT 1.2, VSG 221, C-terminal domain"/>
    <property type="match status" value="1"/>
</dbReference>
<reference evidence="10" key="1">
    <citation type="submission" date="2016-08" db="EMBL/GenBank/DDBJ databases">
        <title>VSG repertoire of Trypanosoma brucei EATRO 1125.</title>
        <authorList>
            <person name="Cross G.A."/>
        </authorList>
    </citation>
    <scope>NUCLEOTIDE SEQUENCE</scope>
    <source>
        <strain evidence="10">EATRO 1125</strain>
    </source>
</reference>
<dbReference type="SUPFAM" id="SSF58087">
    <property type="entry name" value="Variant surface glycoprotein (N-terminal domain)"/>
    <property type="match status" value="1"/>
</dbReference>
<protein>
    <submittedName>
        <fullName evidence="10">Variant surface glycoprotein 1125.1090</fullName>
    </submittedName>
</protein>
<sequence>MWIQWCTIITFLSALNVAVQAEDPTSAKVGSLCDEQAYLTHFEAYLTGRLTEAIATANNLRHKQRQWNIAAATAQTVNERCTYGALAELANAKARQAETQLKDLADKTVATARELNIQAGKLSYARRLEKLAFDGSGSHHNVPSSAATVNIRFVLRTSEPTSCEGLKDPTKIGVPTNSQAPTYEAATAIKVTPEDKLLSFVDKVKVTLSGLTTCSQAAAALPSYQTAAGSCSHDSGGTTTATIEKARTAYSTAADSIYEDASSRACKQPAQADNPTPAEQLTLAVCTALSQQQQPKEALENLDGNALQAEPVLVNYIGECVPEFHNTADVSSEQTQKRIKEYIKNAYQENNQKFTDKFVTSLTKSKPAARKGAKTETDKNVKQLASDPDGATAMGRAEGDRIKKKLEAEKKNKVTAAAAIDTKTTEEKCKDKSIEECKEENGCEFKEGKCQVKMNTGTETNGKANTTGRYSFVIHKLTPLLAVLFLA</sequence>
<dbReference type="AlphaFoldDB" id="A0A1J0R6G4"/>
<feature type="region of interest" description="Disordered" evidence="8">
    <location>
        <begin position="365"/>
        <end position="395"/>
    </location>
</feature>
<evidence type="ECO:0000313" key="10">
    <source>
        <dbReference type="EMBL" id="APD73355.1"/>
    </source>
</evidence>
<keyword evidence="4" id="KW-0336">GPI-anchor</keyword>
<dbReference type="VEuPathDB" id="TriTrypDB:Tb1125.4.5460"/>
<evidence type="ECO:0000256" key="5">
    <source>
        <dbReference type="ARBA" id="ARBA00023136"/>
    </source>
</evidence>
<evidence type="ECO:0000256" key="3">
    <source>
        <dbReference type="ARBA" id="ARBA00022475"/>
    </source>
</evidence>
<evidence type="ECO:0000256" key="1">
    <source>
        <dbReference type="ARBA" id="ARBA00002523"/>
    </source>
</evidence>
<dbReference type="GO" id="GO:0005886">
    <property type="term" value="C:plasma membrane"/>
    <property type="evidence" value="ECO:0007669"/>
    <property type="project" value="UniProtKB-SubCell"/>
</dbReference>
<evidence type="ECO:0000256" key="2">
    <source>
        <dbReference type="ARBA" id="ARBA00004609"/>
    </source>
</evidence>
<organism evidence="10">
    <name type="scientific">Trypanosoma brucei</name>
    <dbReference type="NCBI Taxonomy" id="5691"/>
    <lineage>
        <taxon>Eukaryota</taxon>
        <taxon>Discoba</taxon>
        <taxon>Euglenozoa</taxon>
        <taxon>Kinetoplastea</taxon>
        <taxon>Metakinetoplastina</taxon>
        <taxon>Trypanosomatida</taxon>
        <taxon>Trypanosomatidae</taxon>
        <taxon>Trypanosoma</taxon>
    </lineage>
</organism>
<keyword evidence="7" id="KW-0449">Lipoprotein</keyword>
<dbReference type="GO" id="GO:0098552">
    <property type="term" value="C:side of membrane"/>
    <property type="evidence" value="ECO:0007669"/>
    <property type="project" value="UniProtKB-KW"/>
</dbReference>
<feature type="signal peptide" evidence="9">
    <location>
        <begin position="1"/>
        <end position="21"/>
    </location>
</feature>
<dbReference type="InterPro" id="IPR027446">
    <property type="entry name" value="VSG_C_dom_sf"/>
</dbReference>
<evidence type="ECO:0000256" key="6">
    <source>
        <dbReference type="ARBA" id="ARBA00023180"/>
    </source>
</evidence>
<keyword evidence="3" id="KW-1003">Cell membrane</keyword>
<dbReference type="VEuPathDB" id="TriTrypDB:Tb427_000139000"/>
<evidence type="ECO:0000256" key="7">
    <source>
        <dbReference type="ARBA" id="ARBA00023288"/>
    </source>
</evidence>
<keyword evidence="5" id="KW-0472">Membrane</keyword>
<evidence type="ECO:0000256" key="4">
    <source>
        <dbReference type="ARBA" id="ARBA00022622"/>
    </source>
</evidence>
<dbReference type="EMBL" id="KX699399">
    <property type="protein sequence ID" value="APD73355.1"/>
    <property type="molecule type" value="Genomic_DNA"/>
</dbReference>
<feature type="chain" id="PRO_5012362408" evidence="9">
    <location>
        <begin position="22"/>
        <end position="487"/>
    </location>
</feature>
<evidence type="ECO:0000256" key="9">
    <source>
        <dbReference type="SAM" id="SignalP"/>
    </source>
</evidence>
<comment type="function">
    <text evidence="1">VSG forms a coat on the surface of the parasite. The trypanosome evades the immune response of the host by expressing a series of antigenically distinct VSGs from an estimated 1000 VSG genes.</text>
</comment>
<keyword evidence="9" id="KW-0732">Signal</keyword>
<comment type="subcellular location">
    <subcellularLocation>
        <location evidence="2">Cell membrane</location>
        <topology evidence="2">Lipid-anchor</topology>
        <topology evidence="2">GPI-anchor</topology>
    </subcellularLocation>
</comment>
<accession>A0A1J0R6G4</accession>
<name>A0A1J0R6G4_9TRYP</name>
<dbReference type="VEuPathDB" id="TriTrypDB:Tb927.11.17120"/>
<evidence type="ECO:0000256" key="8">
    <source>
        <dbReference type="SAM" id="MobiDB-lite"/>
    </source>
</evidence>
<proteinExistence type="predicted"/>
<keyword evidence="6" id="KW-0325">Glycoprotein</keyword>